<evidence type="ECO:0000256" key="2">
    <source>
        <dbReference type="ARBA" id="ARBA00020953"/>
    </source>
</evidence>
<comment type="similarity">
    <text evidence="1 8">Belongs to the TRAFAC class TrmE-Era-EngA-EngB-Septin-like GTPase superfamily. EngA (Der) GTPase family.</text>
</comment>
<dbReference type="Gene3D" id="3.30.300.20">
    <property type="match status" value="1"/>
</dbReference>
<feature type="domain" description="EngA-type G" evidence="9">
    <location>
        <begin position="55"/>
        <end position="230"/>
    </location>
</feature>
<evidence type="ECO:0000256" key="1">
    <source>
        <dbReference type="ARBA" id="ARBA00008279"/>
    </source>
</evidence>
<keyword evidence="4" id="KW-0677">Repeat</keyword>
<dbReference type="InterPro" id="IPR016484">
    <property type="entry name" value="GTPase_Der"/>
</dbReference>
<dbReference type="InterPro" id="IPR006073">
    <property type="entry name" value="GTP-bd"/>
</dbReference>
<evidence type="ECO:0000259" key="9">
    <source>
        <dbReference type="PROSITE" id="PS51712"/>
    </source>
</evidence>
<dbReference type="PROSITE" id="PS51712">
    <property type="entry name" value="G_ENGA"/>
    <property type="match status" value="1"/>
</dbReference>
<dbReference type="FunFam" id="3.40.50.300:FF:000040">
    <property type="entry name" value="GTPase Der"/>
    <property type="match status" value="1"/>
</dbReference>
<dbReference type="InterPro" id="IPR032859">
    <property type="entry name" value="KH_dom-like"/>
</dbReference>
<evidence type="ECO:0000313" key="10">
    <source>
        <dbReference type="EMBL" id="HDL89928.1"/>
    </source>
</evidence>
<dbReference type="SUPFAM" id="SSF52540">
    <property type="entry name" value="P-loop containing nucleoside triphosphate hydrolases"/>
    <property type="match status" value="1"/>
</dbReference>
<dbReference type="InterPro" id="IPR031166">
    <property type="entry name" value="G_ENGA"/>
</dbReference>
<dbReference type="PRINTS" id="PR00326">
    <property type="entry name" value="GTP1OBG"/>
</dbReference>
<dbReference type="CDD" id="cd01895">
    <property type="entry name" value="EngA2"/>
    <property type="match status" value="1"/>
</dbReference>
<dbReference type="InterPro" id="IPR015946">
    <property type="entry name" value="KH_dom-like_a/b"/>
</dbReference>
<evidence type="ECO:0000256" key="4">
    <source>
        <dbReference type="ARBA" id="ARBA00022737"/>
    </source>
</evidence>
<organism evidence="10">
    <name type="scientific">Thermodesulforhabdus norvegica</name>
    <dbReference type="NCBI Taxonomy" id="39841"/>
    <lineage>
        <taxon>Bacteria</taxon>
        <taxon>Pseudomonadati</taxon>
        <taxon>Thermodesulfobacteriota</taxon>
        <taxon>Syntrophobacteria</taxon>
        <taxon>Syntrophobacterales</taxon>
        <taxon>Thermodesulforhabdaceae</taxon>
        <taxon>Thermodesulforhabdus</taxon>
    </lineage>
</organism>
<name>A0A7C1AY56_9BACT</name>
<dbReference type="AlphaFoldDB" id="A0A7C1AY56"/>
<dbReference type="EMBL" id="DQZW01000158">
    <property type="protein sequence ID" value="HDL89928.1"/>
    <property type="molecule type" value="Genomic_DNA"/>
</dbReference>
<dbReference type="InterPro" id="IPR027417">
    <property type="entry name" value="P-loop_NTPase"/>
</dbReference>
<comment type="caution">
    <text evidence="10">The sequence shown here is derived from an EMBL/GenBank/DDBJ whole genome shotgun (WGS) entry which is preliminary data.</text>
</comment>
<dbReference type="Gene3D" id="3.40.50.300">
    <property type="entry name" value="P-loop containing nucleotide triphosphate hydrolases"/>
    <property type="match status" value="1"/>
</dbReference>
<gene>
    <name evidence="10" type="ORF">ENG14_03390</name>
</gene>
<dbReference type="PANTHER" id="PTHR43834:SF6">
    <property type="entry name" value="GTPASE DER"/>
    <property type="match status" value="1"/>
</dbReference>
<evidence type="ECO:0000256" key="3">
    <source>
        <dbReference type="ARBA" id="ARBA00022517"/>
    </source>
</evidence>
<feature type="non-terminal residue" evidence="10">
    <location>
        <position position="1"/>
    </location>
</feature>
<evidence type="ECO:0000256" key="8">
    <source>
        <dbReference type="PROSITE-ProRule" id="PRU01049"/>
    </source>
</evidence>
<dbReference type="InterPro" id="IPR005225">
    <property type="entry name" value="Small_GTP-bd"/>
</dbReference>
<dbReference type="Pfam" id="PF01926">
    <property type="entry name" value="MMR_HSR1"/>
    <property type="match status" value="1"/>
</dbReference>
<dbReference type="Pfam" id="PF14714">
    <property type="entry name" value="KH_dom-like"/>
    <property type="match status" value="1"/>
</dbReference>
<dbReference type="FunFam" id="3.30.300.20:FF:000004">
    <property type="entry name" value="GTPase Der"/>
    <property type="match status" value="1"/>
</dbReference>
<protein>
    <recommendedName>
        <fullName evidence="2">GTPase Der</fullName>
    </recommendedName>
    <alternativeName>
        <fullName evidence="7">GTP-binding protein EngA</fullName>
    </alternativeName>
</protein>
<dbReference type="NCBIfam" id="TIGR03594">
    <property type="entry name" value="GTPase_EngA"/>
    <property type="match status" value="1"/>
</dbReference>
<dbReference type="PANTHER" id="PTHR43834">
    <property type="entry name" value="GTPASE DER"/>
    <property type="match status" value="1"/>
</dbReference>
<dbReference type="GO" id="GO:0043022">
    <property type="term" value="F:ribosome binding"/>
    <property type="evidence" value="ECO:0007669"/>
    <property type="project" value="TreeGrafter"/>
</dbReference>
<dbReference type="Proteomes" id="UP000886355">
    <property type="component" value="Unassembled WGS sequence"/>
</dbReference>
<evidence type="ECO:0000256" key="7">
    <source>
        <dbReference type="ARBA" id="ARBA00032345"/>
    </source>
</evidence>
<keyword evidence="6" id="KW-0342">GTP-binding</keyword>
<accession>A0A7C1AY56</accession>
<reference evidence="10" key="1">
    <citation type="journal article" date="2020" name="mSystems">
        <title>Genome- and Community-Level Interaction Insights into Carbon Utilization and Element Cycling Functions of Hydrothermarchaeota in Hydrothermal Sediment.</title>
        <authorList>
            <person name="Zhou Z."/>
            <person name="Liu Y."/>
            <person name="Xu W."/>
            <person name="Pan J."/>
            <person name="Luo Z.H."/>
            <person name="Li M."/>
        </authorList>
    </citation>
    <scope>NUCLEOTIDE SEQUENCE [LARGE SCALE GENOMIC DNA]</scope>
    <source>
        <strain evidence="10">HyVt-19</strain>
    </source>
</reference>
<sequence>ARQELALPEFYELGLDKVYPLSAIHGAGIRELMEDLIVCLPDEPTPKDIEDETTVRIAIVGRPNVGKSTLVNKLVGFPRVMVSEIPGTTRDAVDIELTVNNRRYIIVDTPGVRRKGRVKEKLEKISVIKALESVQHADIAVLLINAEEGPTDQDLHIGGFIQKRYKGCIICINKWDLVQKDKSYVKFMLEDTKRRFQFLPFAPMVTMSAHTGKNVSKLLPLTMEIFKQYVTRVNTGLLNRTFRKILAKHPPPARGGRMLKFYYITQPEIRPPTFVLFCNRPEDIHFSYERYLVNRFREAFHLERTPIRLIFRGRSENEEN</sequence>
<dbReference type="GO" id="GO:0005525">
    <property type="term" value="F:GTP binding"/>
    <property type="evidence" value="ECO:0007669"/>
    <property type="project" value="UniProtKB-KW"/>
</dbReference>
<proteinExistence type="inferred from homology"/>
<evidence type="ECO:0000256" key="5">
    <source>
        <dbReference type="ARBA" id="ARBA00022741"/>
    </source>
</evidence>
<evidence type="ECO:0000256" key="6">
    <source>
        <dbReference type="ARBA" id="ARBA00023134"/>
    </source>
</evidence>
<keyword evidence="5" id="KW-0547">Nucleotide-binding</keyword>
<dbReference type="NCBIfam" id="TIGR00231">
    <property type="entry name" value="small_GTP"/>
    <property type="match status" value="1"/>
</dbReference>
<dbReference type="GO" id="GO:0042254">
    <property type="term" value="P:ribosome biogenesis"/>
    <property type="evidence" value="ECO:0007669"/>
    <property type="project" value="UniProtKB-KW"/>
</dbReference>
<keyword evidence="3" id="KW-0690">Ribosome biogenesis</keyword>